<keyword evidence="3" id="KW-1185">Reference proteome</keyword>
<evidence type="ECO:0000256" key="1">
    <source>
        <dbReference type="SAM" id="Phobius"/>
    </source>
</evidence>
<evidence type="ECO:0000313" key="2">
    <source>
        <dbReference type="EMBL" id="PPK88417.1"/>
    </source>
</evidence>
<protein>
    <submittedName>
        <fullName evidence="2">Uncharacterized protein</fullName>
    </submittedName>
</protein>
<name>A0A2S6IA89_9BACT</name>
<evidence type="ECO:0000313" key="3">
    <source>
        <dbReference type="Proteomes" id="UP000237662"/>
    </source>
</evidence>
<organism evidence="2 3">
    <name type="scientific">Neolewinella xylanilytica</name>
    <dbReference type="NCBI Taxonomy" id="1514080"/>
    <lineage>
        <taxon>Bacteria</taxon>
        <taxon>Pseudomonadati</taxon>
        <taxon>Bacteroidota</taxon>
        <taxon>Saprospiria</taxon>
        <taxon>Saprospirales</taxon>
        <taxon>Lewinellaceae</taxon>
        <taxon>Neolewinella</taxon>
    </lineage>
</organism>
<dbReference type="EMBL" id="PTJC01000005">
    <property type="protein sequence ID" value="PPK88417.1"/>
    <property type="molecule type" value="Genomic_DNA"/>
</dbReference>
<dbReference type="RefSeq" id="WP_170067599.1">
    <property type="nucleotide sequence ID" value="NZ_PTJC01000005.1"/>
</dbReference>
<keyword evidence="1" id="KW-0472">Membrane</keyword>
<sequence>MRNRHIIYALGWAAILLASAYFIGDWEGYPYLSAALLIGFALTNRQRGACRPT</sequence>
<comment type="caution">
    <text evidence="2">The sequence shown here is derived from an EMBL/GenBank/DDBJ whole genome shotgun (WGS) entry which is preliminary data.</text>
</comment>
<feature type="transmembrane region" description="Helical" evidence="1">
    <location>
        <begin position="7"/>
        <end position="23"/>
    </location>
</feature>
<dbReference type="AlphaFoldDB" id="A0A2S6IA89"/>
<keyword evidence="1" id="KW-0812">Transmembrane</keyword>
<reference evidence="2 3" key="1">
    <citation type="submission" date="2018-02" db="EMBL/GenBank/DDBJ databases">
        <title>Genomic Encyclopedia of Archaeal and Bacterial Type Strains, Phase II (KMG-II): from individual species to whole genera.</title>
        <authorList>
            <person name="Goeker M."/>
        </authorList>
    </citation>
    <scope>NUCLEOTIDE SEQUENCE [LARGE SCALE GENOMIC DNA]</scope>
    <source>
        <strain evidence="2 3">DSM 29526</strain>
    </source>
</reference>
<keyword evidence="1" id="KW-1133">Transmembrane helix</keyword>
<dbReference type="Proteomes" id="UP000237662">
    <property type="component" value="Unassembled WGS sequence"/>
</dbReference>
<accession>A0A2S6IA89</accession>
<proteinExistence type="predicted"/>
<gene>
    <name evidence="2" type="ORF">CLV84_1384</name>
</gene>